<dbReference type="InterPro" id="IPR040725">
    <property type="entry name" value="PheRS_DBD3"/>
</dbReference>
<dbReference type="EC" id="6.1.1.20" evidence="4"/>
<accession>A0A7R9Q8Y0</accession>
<dbReference type="InterPro" id="IPR045864">
    <property type="entry name" value="aa-tRNA-synth_II/BPL/LPL"/>
</dbReference>
<evidence type="ECO:0000256" key="9">
    <source>
        <dbReference type="ARBA" id="ARBA00022840"/>
    </source>
</evidence>
<keyword evidence="6" id="KW-0436">Ligase</keyword>
<dbReference type="OrthoDB" id="238316at2759"/>
<keyword evidence="11" id="KW-0648">Protein biosynthesis</keyword>
<evidence type="ECO:0000256" key="3">
    <source>
        <dbReference type="ARBA" id="ARBA00006703"/>
    </source>
</evidence>
<evidence type="ECO:0000256" key="10">
    <source>
        <dbReference type="ARBA" id="ARBA00022842"/>
    </source>
</evidence>
<dbReference type="SUPFAM" id="SSF55681">
    <property type="entry name" value="Class II aaRS and biotin synthetases"/>
    <property type="match status" value="1"/>
</dbReference>
<keyword evidence="7" id="KW-0479">Metal-binding</keyword>
<dbReference type="PANTHER" id="PTHR11538:SF40">
    <property type="entry name" value="PHENYLALANINE--TRNA LIGASE ALPHA SUBUNIT"/>
    <property type="match status" value="1"/>
</dbReference>
<keyword evidence="10" id="KW-0460">Magnesium</keyword>
<dbReference type="Pfam" id="PF18553">
    <property type="entry name" value="PheRS_DBD3"/>
    <property type="match status" value="1"/>
</dbReference>
<keyword evidence="16" id="KW-1185">Reference proteome</keyword>
<dbReference type="InterPro" id="IPR040586">
    <property type="entry name" value="PheRS_DBD2"/>
</dbReference>
<dbReference type="Gene3D" id="3.30.930.10">
    <property type="entry name" value="Bira Bifunctional Protein, Domain 2"/>
    <property type="match status" value="1"/>
</dbReference>
<dbReference type="Gene3D" id="1.10.10.2320">
    <property type="match status" value="1"/>
</dbReference>
<dbReference type="GO" id="GO:0000049">
    <property type="term" value="F:tRNA binding"/>
    <property type="evidence" value="ECO:0007669"/>
    <property type="project" value="InterPro"/>
</dbReference>
<dbReference type="Gene3D" id="1.10.10.2330">
    <property type="match status" value="1"/>
</dbReference>
<dbReference type="Pfam" id="PF18554">
    <property type="entry name" value="PheRS_DBD2"/>
    <property type="match status" value="1"/>
</dbReference>
<organism evidence="15">
    <name type="scientific">Oppiella nova</name>
    <dbReference type="NCBI Taxonomy" id="334625"/>
    <lineage>
        <taxon>Eukaryota</taxon>
        <taxon>Metazoa</taxon>
        <taxon>Ecdysozoa</taxon>
        <taxon>Arthropoda</taxon>
        <taxon>Chelicerata</taxon>
        <taxon>Arachnida</taxon>
        <taxon>Acari</taxon>
        <taxon>Acariformes</taxon>
        <taxon>Sarcoptiformes</taxon>
        <taxon>Oribatida</taxon>
        <taxon>Brachypylina</taxon>
        <taxon>Oppioidea</taxon>
        <taxon>Oppiidae</taxon>
        <taxon>Oppiella</taxon>
    </lineage>
</organism>
<keyword evidence="12" id="KW-0030">Aminoacyl-tRNA synthetase</keyword>
<dbReference type="CDD" id="cd00496">
    <property type="entry name" value="PheRS_alpha_core"/>
    <property type="match status" value="1"/>
</dbReference>
<dbReference type="GO" id="GO:0005524">
    <property type="term" value="F:ATP binding"/>
    <property type="evidence" value="ECO:0007669"/>
    <property type="project" value="UniProtKB-KW"/>
</dbReference>
<comment type="similarity">
    <text evidence="3">Belongs to the class-II aminoacyl-tRNA synthetase family. Phe-tRNA synthetase alpha subunit type 2 subfamily.</text>
</comment>
<dbReference type="GO" id="GO:0006432">
    <property type="term" value="P:phenylalanyl-tRNA aminoacylation"/>
    <property type="evidence" value="ECO:0007669"/>
    <property type="project" value="InterPro"/>
</dbReference>
<evidence type="ECO:0000256" key="12">
    <source>
        <dbReference type="ARBA" id="ARBA00023146"/>
    </source>
</evidence>
<proteinExistence type="inferred from homology"/>
<name>A0A7R9Q8Y0_9ACAR</name>
<dbReference type="NCBIfam" id="NF003210">
    <property type="entry name" value="PRK04172.1"/>
    <property type="match status" value="1"/>
</dbReference>
<dbReference type="AlphaFoldDB" id="A0A7R9Q8Y0"/>
<evidence type="ECO:0000313" key="15">
    <source>
        <dbReference type="EMBL" id="CAD7636818.1"/>
    </source>
</evidence>
<evidence type="ECO:0000256" key="6">
    <source>
        <dbReference type="ARBA" id="ARBA00022598"/>
    </source>
</evidence>
<dbReference type="Gene3D" id="3.30.1370.240">
    <property type="match status" value="1"/>
</dbReference>
<evidence type="ECO:0000256" key="8">
    <source>
        <dbReference type="ARBA" id="ARBA00022741"/>
    </source>
</evidence>
<reference evidence="15" key="1">
    <citation type="submission" date="2020-11" db="EMBL/GenBank/DDBJ databases">
        <authorList>
            <person name="Tran Van P."/>
        </authorList>
    </citation>
    <scope>NUCLEOTIDE SEQUENCE</scope>
</reference>
<dbReference type="Proteomes" id="UP000728032">
    <property type="component" value="Unassembled WGS sequence"/>
</dbReference>
<comment type="subcellular location">
    <subcellularLocation>
        <location evidence="2">Cytoplasm</location>
    </subcellularLocation>
</comment>
<dbReference type="PANTHER" id="PTHR11538">
    <property type="entry name" value="PHENYLALANYL-TRNA SYNTHETASE"/>
    <property type="match status" value="1"/>
</dbReference>
<evidence type="ECO:0000256" key="2">
    <source>
        <dbReference type="ARBA" id="ARBA00004496"/>
    </source>
</evidence>
<dbReference type="NCBIfam" id="TIGR00468">
    <property type="entry name" value="pheS"/>
    <property type="match status" value="1"/>
</dbReference>
<dbReference type="EMBL" id="OC914850">
    <property type="protein sequence ID" value="CAD7636818.1"/>
    <property type="molecule type" value="Genomic_DNA"/>
</dbReference>
<evidence type="ECO:0000256" key="4">
    <source>
        <dbReference type="ARBA" id="ARBA00012814"/>
    </source>
</evidence>
<evidence type="ECO:0000256" key="11">
    <source>
        <dbReference type="ARBA" id="ARBA00022917"/>
    </source>
</evidence>
<dbReference type="GO" id="GO:0005829">
    <property type="term" value="C:cytosol"/>
    <property type="evidence" value="ECO:0007669"/>
    <property type="project" value="TreeGrafter"/>
</dbReference>
<evidence type="ECO:0000256" key="7">
    <source>
        <dbReference type="ARBA" id="ARBA00022723"/>
    </source>
</evidence>
<dbReference type="InterPro" id="IPR040724">
    <property type="entry name" value="PheRS_DBD1"/>
</dbReference>
<dbReference type="Pfam" id="PF18552">
    <property type="entry name" value="PheRS_DBD1"/>
    <property type="match status" value="1"/>
</dbReference>
<dbReference type="PROSITE" id="PS50862">
    <property type="entry name" value="AA_TRNA_LIGASE_II"/>
    <property type="match status" value="1"/>
</dbReference>
<keyword evidence="8" id="KW-0547">Nucleotide-binding</keyword>
<protein>
    <recommendedName>
        <fullName evidence="4">phenylalanine--tRNA ligase</fullName>
        <ecNumber evidence="4">6.1.1.20</ecNumber>
    </recommendedName>
    <alternativeName>
        <fullName evidence="13">Phenylalanyl-tRNA synthetase alpha subunit</fullName>
    </alternativeName>
</protein>
<evidence type="ECO:0000259" key="14">
    <source>
        <dbReference type="PROSITE" id="PS50862"/>
    </source>
</evidence>
<dbReference type="GO" id="GO:0004826">
    <property type="term" value="F:phenylalanine-tRNA ligase activity"/>
    <property type="evidence" value="ECO:0007669"/>
    <property type="project" value="UniProtKB-EC"/>
</dbReference>
<dbReference type="EMBL" id="CAJPVJ010000025">
    <property type="protein sequence ID" value="CAG2158793.1"/>
    <property type="molecule type" value="Genomic_DNA"/>
</dbReference>
<gene>
    <name evidence="15" type="ORF">ONB1V03_LOCUS441</name>
</gene>
<comment type="cofactor">
    <cofactor evidence="1">
        <name>Mg(2+)</name>
        <dbReference type="ChEBI" id="CHEBI:18420"/>
    </cofactor>
</comment>
<keyword evidence="9" id="KW-0067">ATP-binding</keyword>
<evidence type="ECO:0000256" key="5">
    <source>
        <dbReference type="ARBA" id="ARBA00022490"/>
    </source>
</evidence>
<dbReference type="InterPro" id="IPR006195">
    <property type="entry name" value="aa-tRNA-synth_II"/>
</dbReference>
<keyword evidence="5" id="KW-0963">Cytoplasm</keyword>
<feature type="domain" description="Aminoacyl-transfer RNA synthetases class-II family profile" evidence="14">
    <location>
        <begin position="229"/>
        <end position="494"/>
    </location>
</feature>
<evidence type="ECO:0000256" key="13">
    <source>
        <dbReference type="ARBA" id="ARBA00030612"/>
    </source>
</evidence>
<dbReference type="InterPro" id="IPR002319">
    <property type="entry name" value="Phenylalanyl-tRNA_Synthase"/>
</dbReference>
<dbReference type="InterPro" id="IPR004529">
    <property type="entry name" value="Phe-tRNA-synth_IIc_asu"/>
</dbReference>
<sequence>MADKKLIEDILVLLSERCRFNSLSLSIELSIDHQKIVGAIKSLQSLGDIIKSEQNETKRLDLTREGQQMVEKGSHEAVVWKLIGEEGMDQSKLMKEFGDPSAAKVGFSKAMSQKWIEIDKTSKVVKRKVEAIEDEVQLLLHRISRMDLNEVNEQQKQELKKRKLIQEVIVKSYDIEKGVNFTLNVEKQETDITGEMIAKGSWKEKQFKDYNFDAMGIPPERGHLHPLLKVREQFRQIFLEMGFTEMPTNRFIESSFWNFDALFVPQKHPARDLQDTFYLSDPQTCNDVPVDYMERVKAVHSTGDFGSQGYQYDWKIEETKKNVLRTHTTAVSARMLYQLAQQCKGQAFKPAKLFSIDRVFRNETLDATHLAEFHQIEGVVADVGLTLGDLMGLIKEFFLKVGVKRLRFKPTYNPYTEPSMEVYSYHESLKKWVEIGNSGVFRPEMLLPMGLPPNVNALGFGLGLERPTMIKYGIDNIRDLCGHKIDLQMVYENPVCILENH</sequence>
<dbReference type="GO" id="GO:0009328">
    <property type="term" value="C:phenylalanine-tRNA ligase complex"/>
    <property type="evidence" value="ECO:0007669"/>
    <property type="project" value="TreeGrafter"/>
</dbReference>
<dbReference type="FunFam" id="3.30.930.10:FF:000178">
    <property type="entry name" value="Phenylalanyl-tRNA synthetase subunit alpha"/>
    <property type="match status" value="1"/>
</dbReference>
<dbReference type="GO" id="GO:0046872">
    <property type="term" value="F:metal ion binding"/>
    <property type="evidence" value="ECO:0007669"/>
    <property type="project" value="UniProtKB-KW"/>
</dbReference>
<dbReference type="Pfam" id="PF01409">
    <property type="entry name" value="tRNA-synt_2d"/>
    <property type="match status" value="1"/>
</dbReference>
<evidence type="ECO:0000313" key="16">
    <source>
        <dbReference type="Proteomes" id="UP000728032"/>
    </source>
</evidence>
<evidence type="ECO:0000256" key="1">
    <source>
        <dbReference type="ARBA" id="ARBA00001946"/>
    </source>
</evidence>